<dbReference type="PROSITE" id="PS01246">
    <property type="entry name" value="UPF0003"/>
    <property type="match status" value="1"/>
</dbReference>
<dbReference type="Pfam" id="PF21088">
    <property type="entry name" value="MS_channel_1st"/>
    <property type="match status" value="1"/>
</dbReference>
<evidence type="ECO:0000259" key="8">
    <source>
        <dbReference type="Pfam" id="PF00924"/>
    </source>
</evidence>
<feature type="domain" description="Mechanosensitive ion channel MscS C-terminal" evidence="9">
    <location>
        <begin position="174"/>
        <end position="256"/>
    </location>
</feature>
<evidence type="ECO:0000256" key="4">
    <source>
        <dbReference type="ARBA" id="ARBA00022692"/>
    </source>
</evidence>
<comment type="similarity">
    <text evidence="2 7">Belongs to the MscS (TC 1.A.23) family.</text>
</comment>
<keyword evidence="3" id="KW-1003">Cell membrane</keyword>
<evidence type="ECO:0000313" key="12">
    <source>
        <dbReference type="Proteomes" id="UP000228987"/>
    </source>
</evidence>
<dbReference type="InterPro" id="IPR011066">
    <property type="entry name" value="MscS_channel_C_sf"/>
</dbReference>
<dbReference type="Pfam" id="PF05552">
    <property type="entry name" value="MS_channel_1st_1"/>
    <property type="match status" value="1"/>
</dbReference>
<dbReference type="PANTHER" id="PTHR30221">
    <property type="entry name" value="SMALL-CONDUCTANCE MECHANOSENSITIVE CHANNEL"/>
    <property type="match status" value="1"/>
</dbReference>
<proteinExistence type="inferred from homology"/>
<sequence>MEDGMSILNDFVIPWGIQLIIALAIFILGKMVAKAIADFAKKPMTKSGMDNMLVKFLSTIIYSILLIAVVLAAVDQLGINITSLLAIVGAAGLAIGLALKDSLSNFAAGVMIIIYRPFKIGDYINAGGSAGTVDEIGLFCTLMHSPDNQRIIIPNSAVIGGTIVNVNALGTRRIDLVIGIGYDDNIGQARDIILGIIDADPRILKDPEAGVALAELADSSVNFNVRPWVKADDYWTVRTDLLETIKLSLDQAGISIPYPQQDVHMHAANENQ</sequence>
<keyword evidence="7" id="KW-0406">Ion transport</keyword>
<gene>
    <name evidence="11" type="ORF">COA71_03335</name>
</gene>
<comment type="subunit">
    <text evidence="7">Homoheptamer.</text>
</comment>
<comment type="caution">
    <text evidence="7">Lacks conserved residue(s) required for the propagation of feature annotation.</text>
</comment>
<comment type="caution">
    <text evidence="11">The sequence shown here is derived from an EMBL/GenBank/DDBJ whole genome shotgun (WGS) entry which is preliminary data.</text>
</comment>
<dbReference type="AlphaFoldDB" id="A0A2A5CGA3"/>
<keyword evidence="5 7" id="KW-1133">Transmembrane helix</keyword>
<feature type="transmembrane region" description="Helical" evidence="7">
    <location>
        <begin position="53"/>
        <end position="73"/>
    </location>
</feature>
<comment type="function">
    <text evidence="7">Mechanosensitive channel that participates in the regulation of osmotic pressure changes within the cell, opening in response to stretch forces in the membrane lipid bilayer, without the need for other proteins. Contributes to normal resistance to hypoosmotic shock. Forms an ion channel of 1.0 nanosiemens conductance with a slight preference for anions.</text>
</comment>
<dbReference type="InterPro" id="IPR006686">
    <property type="entry name" value="MscS_channel_CS"/>
</dbReference>
<dbReference type="PANTHER" id="PTHR30221:SF1">
    <property type="entry name" value="SMALL-CONDUCTANCE MECHANOSENSITIVE CHANNEL"/>
    <property type="match status" value="1"/>
</dbReference>
<comment type="subcellular location">
    <subcellularLocation>
        <location evidence="7">Cell inner membrane</location>
        <topology evidence="7">Multi-pass membrane protein</topology>
    </subcellularLocation>
    <subcellularLocation>
        <location evidence="1">Cell membrane</location>
        <topology evidence="1">Multi-pass membrane protein</topology>
    </subcellularLocation>
</comment>
<dbReference type="Gene3D" id="1.10.287.1260">
    <property type="match status" value="1"/>
</dbReference>
<evidence type="ECO:0000256" key="7">
    <source>
        <dbReference type="RuleBase" id="RU369025"/>
    </source>
</evidence>
<dbReference type="SUPFAM" id="SSF82689">
    <property type="entry name" value="Mechanosensitive channel protein MscS (YggB), C-terminal domain"/>
    <property type="match status" value="1"/>
</dbReference>
<dbReference type="GO" id="GO:0008381">
    <property type="term" value="F:mechanosensitive monoatomic ion channel activity"/>
    <property type="evidence" value="ECO:0007669"/>
    <property type="project" value="InterPro"/>
</dbReference>
<evidence type="ECO:0000259" key="9">
    <source>
        <dbReference type="Pfam" id="PF21082"/>
    </source>
</evidence>
<reference evidence="12" key="1">
    <citation type="submission" date="2017-08" db="EMBL/GenBank/DDBJ databases">
        <title>A dynamic microbial community with high functional redundancy inhabits the cold, oxic subseafloor aquifer.</title>
        <authorList>
            <person name="Tully B.J."/>
            <person name="Wheat C.G."/>
            <person name="Glazer B.T."/>
            <person name="Huber J.A."/>
        </authorList>
    </citation>
    <scope>NUCLEOTIDE SEQUENCE [LARGE SCALE GENOMIC DNA]</scope>
</reference>
<dbReference type="SUPFAM" id="SSF50182">
    <property type="entry name" value="Sm-like ribonucleoproteins"/>
    <property type="match status" value="1"/>
</dbReference>
<dbReference type="Pfam" id="PF00924">
    <property type="entry name" value="MS_channel_2nd"/>
    <property type="match status" value="1"/>
</dbReference>
<feature type="transmembrane region" description="Helical" evidence="7">
    <location>
        <begin position="12"/>
        <end position="33"/>
    </location>
</feature>
<organism evidence="11 12">
    <name type="scientific">SAR86 cluster bacterium</name>
    <dbReference type="NCBI Taxonomy" id="2030880"/>
    <lineage>
        <taxon>Bacteria</taxon>
        <taxon>Pseudomonadati</taxon>
        <taxon>Pseudomonadota</taxon>
        <taxon>Gammaproteobacteria</taxon>
        <taxon>SAR86 cluster</taxon>
    </lineage>
</organism>
<dbReference type="InterPro" id="IPR045275">
    <property type="entry name" value="MscS_archaea/bacteria_type"/>
</dbReference>
<keyword evidence="6 7" id="KW-0472">Membrane</keyword>
<keyword evidence="4 7" id="KW-0812">Transmembrane</keyword>
<dbReference type="Gene3D" id="3.30.70.100">
    <property type="match status" value="1"/>
</dbReference>
<evidence type="ECO:0000313" key="11">
    <source>
        <dbReference type="EMBL" id="PCJ42558.1"/>
    </source>
</evidence>
<evidence type="ECO:0000256" key="5">
    <source>
        <dbReference type="ARBA" id="ARBA00022989"/>
    </source>
</evidence>
<dbReference type="InterPro" id="IPR008910">
    <property type="entry name" value="MSC_TM_helix"/>
</dbReference>
<dbReference type="EMBL" id="NVWI01000002">
    <property type="protein sequence ID" value="PCJ42558.1"/>
    <property type="molecule type" value="Genomic_DNA"/>
</dbReference>
<feature type="transmembrane region" description="Helical" evidence="7">
    <location>
        <begin position="79"/>
        <end position="99"/>
    </location>
</feature>
<dbReference type="InterPro" id="IPR049142">
    <property type="entry name" value="MS_channel_1st"/>
</dbReference>
<dbReference type="InterPro" id="IPR006685">
    <property type="entry name" value="MscS_channel_2nd"/>
</dbReference>
<evidence type="ECO:0000256" key="3">
    <source>
        <dbReference type="ARBA" id="ARBA00022475"/>
    </source>
</evidence>
<dbReference type="InterPro" id="IPR011014">
    <property type="entry name" value="MscS_channel_TM-2"/>
</dbReference>
<dbReference type="Proteomes" id="UP000228987">
    <property type="component" value="Unassembled WGS sequence"/>
</dbReference>
<feature type="domain" description="Mechanosensitive ion channel transmembrane helices 2/3" evidence="10">
    <location>
        <begin position="60"/>
        <end position="100"/>
    </location>
</feature>
<keyword evidence="7" id="KW-0997">Cell inner membrane</keyword>
<evidence type="ECO:0000256" key="6">
    <source>
        <dbReference type="ARBA" id="ARBA00023136"/>
    </source>
</evidence>
<protein>
    <recommendedName>
        <fullName evidence="7">Small-conductance mechanosensitive channel</fullName>
    </recommendedName>
</protein>
<evidence type="ECO:0000256" key="1">
    <source>
        <dbReference type="ARBA" id="ARBA00004651"/>
    </source>
</evidence>
<accession>A0A2A5CGA3</accession>
<name>A0A2A5CGA3_9GAMM</name>
<evidence type="ECO:0000259" key="10">
    <source>
        <dbReference type="Pfam" id="PF21088"/>
    </source>
</evidence>
<keyword evidence="7" id="KW-0813">Transport</keyword>
<dbReference type="Gene3D" id="2.30.30.60">
    <property type="match status" value="1"/>
</dbReference>
<dbReference type="InterPro" id="IPR010920">
    <property type="entry name" value="LSM_dom_sf"/>
</dbReference>
<dbReference type="SUPFAM" id="SSF82861">
    <property type="entry name" value="Mechanosensitive channel protein MscS (YggB), transmembrane region"/>
    <property type="match status" value="1"/>
</dbReference>
<keyword evidence="7" id="KW-0407">Ion channel</keyword>
<feature type="domain" description="Mechanosensitive ion channel MscS" evidence="8">
    <location>
        <begin position="101"/>
        <end position="167"/>
    </location>
</feature>
<evidence type="ECO:0000256" key="2">
    <source>
        <dbReference type="ARBA" id="ARBA00008017"/>
    </source>
</evidence>
<dbReference type="InterPro" id="IPR049278">
    <property type="entry name" value="MS_channel_C"/>
</dbReference>
<dbReference type="Pfam" id="PF21082">
    <property type="entry name" value="MS_channel_3rd"/>
    <property type="match status" value="1"/>
</dbReference>
<dbReference type="InterPro" id="IPR023408">
    <property type="entry name" value="MscS_beta-dom_sf"/>
</dbReference>
<dbReference type="GO" id="GO:0005886">
    <property type="term" value="C:plasma membrane"/>
    <property type="evidence" value="ECO:0007669"/>
    <property type="project" value="UniProtKB-SubCell"/>
</dbReference>